<dbReference type="GO" id="GO:0016301">
    <property type="term" value="F:kinase activity"/>
    <property type="evidence" value="ECO:0007669"/>
    <property type="project" value="UniProtKB-KW"/>
</dbReference>
<dbReference type="Gene3D" id="3.30.565.10">
    <property type="entry name" value="Histidine kinase-like ATPase, C-terminal domain"/>
    <property type="match status" value="1"/>
</dbReference>
<comment type="caution">
    <text evidence="6">The sequence shown here is derived from an EMBL/GenBank/DDBJ whole genome shotgun (WGS) entry which is preliminary data.</text>
</comment>
<dbReference type="PANTHER" id="PTHR24421">
    <property type="entry name" value="NITRATE/NITRITE SENSOR PROTEIN NARX-RELATED"/>
    <property type="match status" value="1"/>
</dbReference>
<keyword evidence="7" id="KW-1185">Reference proteome</keyword>
<gene>
    <name evidence="6" type="ORF">ACFQY0_16770</name>
</gene>
<evidence type="ECO:0000256" key="2">
    <source>
        <dbReference type="ARBA" id="ARBA00022777"/>
    </source>
</evidence>
<sequence>MHKIGCHGLAGILLLPGAMAGAVDGYSDPLRPPAAIADHGTSKVSLFGIPARLGEIEEEIDEETRVLAALAPLQVGIQFDEFGYHSDYIPAVDGISAEPLWTLDFGAGLFPTQAMVLVPALDQRSSDLRGYAFPKRFRIRSVDEQGVAGGVLVDWTTQDFPDPGLRPVYFSFPEDDEPMGGLRLEIFAGHEEKALEFFALGRVHPIRQGELQKTSVAAVSSSFESPPYWGQDYLASQRYTLGMPLSAKDGAGGNLILKLPTEWQDEPVVVRVELDDTNVLGWVNLFPGRSPSGIDVPGYGFPGSMRIFRVERRADGKELRFLLPDQELLKNPGNNMLRLRGAGSVANALEFECNDFPAYQGQPVFSLGEIEVIRSGHNLSRDRLVSIRGVEMAEDPGLRSLVDGKVGGRDILHLPEWLRQLAKGKPHEVRLAGLKAEQLMLRERWGRFRAQTLIGGAAAGVVGILGVVLYLLRSRRRAEARLRRQIYSDLHDEVGSNLGSVSLLVEQLAGIARSERMKDGMFNLSLMAREACVSLREVVWVADQKSIRLPALLQKLNERAERVLDDVKFSSEIPGDCPDEVVSLSIKRHLMMFFKEAVHNCARHARATEVRLTIFVFGNELTIELRDNGCGFDGSQPVDGWGLGSMKQRAREMGGEMELHAVPAGGTTVRLRLPLSALSKEPSQPYKTSN</sequence>
<dbReference type="InterPro" id="IPR005467">
    <property type="entry name" value="His_kinase_dom"/>
</dbReference>
<reference evidence="7" key="1">
    <citation type="journal article" date="2019" name="Int. J. Syst. Evol. Microbiol.">
        <title>The Global Catalogue of Microorganisms (GCM) 10K type strain sequencing project: providing services to taxonomists for standard genome sequencing and annotation.</title>
        <authorList>
            <consortium name="The Broad Institute Genomics Platform"/>
            <consortium name="The Broad Institute Genome Sequencing Center for Infectious Disease"/>
            <person name="Wu L."/>
            <person name="Ma J."/>
        </authorList>
    </citation>
    <scope>NUCLEOTIDE SEQUENCE [LARGE SCALE GENOMIC DNA]</scope>
    <source>
        <strain evidence="7">CGMCC 4.1467</strain>
    </source>
</reference>
<dbReference type="EMBL" id="JBHTBS010000010">
    <property type="protein sequence ID" value="MFC7338851.1"/>
    <property type="molecule type" value="Genomic_DNA"/>
</dbReference>
<dbReference type="InterPro" id="IPR036890">
    <property type="entry name" value="HATPase_C_sf"/>
</dbReference>
<feature type="transmembrane region" description="Helical" evidence="4">
    <location>
        <begin position="453"/>
        <end position="472"/>
    </location>
</feature>
<dbReference type="SUPFAM" id="SSF55874">
    <property type="entry name" value="ATPase domain of HSP90 chaperone/DNA topoisomerase II/histidine kinase"/>
    <property type="match status" value="1"/>
</dbReference>
<keyword evidence="1" id="KW-0808">Transferase</keyword>
<dbReference type="CDD" id="cd16917">
    <property type="entry name" value="HATPase_UhpB-NarQ-NarX-like"/>
    <property type="match status" value="1"/>
</dbReference>
<evidence type="ECO:0000256" key="1">
    <source>
        <dbReference type="ARBA" id="ARBA00022679"/>
    </source>
</evidence>
<proteinExistence type="predicted"/>
<protein>
    <submittedName>
        <fullName evidence="6">Sensor histidine kinase</fullName>
    </submittedName>
</protein>
<keyword evidence="2 6" id="KW-0418">Kinase</keyword>
<evidence type="ECO:0000313" key="6">
    <source>
        <dbReference type="EMBL" id="MFC7338851.1"/>
    </source>
</evidence>
<dbReference type="Gene3D" id="1.20.5.1930">
    <property type="match status" value="1"/>
</dbReference>
<keyword evidence="3" id="KW-0902">Two-component regulatory system</keyword>
<dbReference type="InterPro" id="IPR050482">
    <property type="entry name" value="Sensor_HK_TwoCompSys"/>
</dbReference>
<keyword evidence="4" id="KW-0472">Membrane</keyword>
<dbReference type="Pfam" id="PF02518">
    <property type="entry name" value="HATPase_c"/>
    <property type="match status" value="1"/>
</dbReference>
<organism evidence="6 7">
    <name type="scientific">Haloferula chungangensis</name>
    <dbReference type="NCBI Taxonomy" id="1048331"/>
    <lineage>
        <taxon>Bacteria</taxon>
        <taxon>Pseudomonadati</taxon>
        <taxon>Verrucomicrobiota</taxon>
        <taxon>Verrucomicrobiia</taxon>
        <taxon>Verrucomicrobiales</taxon>
        <taxon>Verrucomicrobiaceae</taxon>
        <taxon>Haloferula</taxon>
    </lineage>
</organism>
<dbReference type="Proteomes" id="UP001596472">
    <property type="component" value="Unassembled WGS sequence"/>
</dbReference>
<dbReference type="RefSeq" id="WP_379714765.1">
    <property type="nucleotide sequence ID" value="NZ_JBHTBS010000010.1"/>
</dbReference>
<keyword evidence="4" id="KW-0812">Transmembrane</keyword>
<dbReference type="PROSITE" id="PS50109">
    <property type="entry name" value="HIS_KIN"/>
    <property type="match status" value="1"/>
</dbReference>
<dbReference type="SMART" id="SM00387">
    <property type="entry name" value="HATPase_c"/>
    <property type="match status" value="1"/>
</dbReference>
<feature type="domain" description="Histidine kinase" evidence="5">
    <location>
        <begin position="489"/>
        <end position="677"/>
    </location>
</feature>
<evidence type="ECO:0000313" key="7">
    <source>
        <dbReference type="Proteomes" id="UP001596472"/>
    </source>
</evidence>
<keyword evidence="4" id="KW-1133">Transmembrane helix</keyword>
<name>A0ABW2L8W0_9BACT</name>
<evidence type="ECO:0000259" key="5">
    <source>
        <dbReference type="PROSITE" id="PS50109"/>
    </source>
</evidence>
<accession>A0ABW2L8W0</accession>
<evidence type="ECO:0000256" key="3">
    <source>
        <dbReference type="ARBA" id="ARBA00023012"/>
    </source>
</evidence>
<dbReference type="InterPro" id="IPR003594">
    <property type="entry name" value="HATPase_dom"/>
</dbReference>
<evidence type="ECO:0000256" key="4">
    <source>
        <dbReference type="SAM" id="Phobius"/>
    </source>
</evidence>